<gene>
    <name evidence="1" type="ORF">CR513_52020</name>
</gene>
<proteinExistence type="predicted"/>
<comment type="caution">
    <text evidence="1">The sequence shown here is derived from an EMBL/GenBank/DDBJ whole genome shotgun (WGS) entry which is preliminary data.</text>
</comment>
<accession>A0A371ESI9</accession>
<reference evidence="1" key="1">
    <citation type="submission" date="2018-05" db="EMBL/GenBank/DDBJ databases">
        <title>Draft genome of Mucuna pruriens seed.</title>
        <authorList>
            <person name="Nnadi N.E."/>
            <person name="Vos R."/>
            <person name="Hasami M.H."/>
            <person name="Devisetty U.K."/>
            <person name="Aguiy J.C."/>
        </authorList>
    </citation>
    <scope>NUCLEOTIDE SEQUENCE [LARGE SCALE GENOMIC DNA]</scope>
    <source>
        <strain evidence="1">JCA_2017</strain>
    </source>
</reference>
<organism evidence="1 2">
    <name type="scientific">Mucuna pruriens</name>
    <name type="common">Velvet bean</name>
    <name type="synonym">Dolichos pruriens</name>
    <dbReference type="NCBI Taxonomy" id="157652"/>
    <lineage>
        <taxon>Eukaryota</taxon>
        <taxon>Viridiplantae</taxon>
        <taxon>Streptophyta</taxon>
        <taxon>Embryophyta</taxon>
        <taxon>Tracheophyta</taxon>
        <taxon>Spermatophyta</taxon>
        <taxon>Magnoliopsida</taxon>
        <taxon>eudicotyledons</taxon>
        <taxon>Gunneridae</taxon>
        <taxon>Pentapetalae</taxon>
        <taxon>rosids</taxon>
        <taxon>fabids</taxon>
        <taxon>Fabales</taxon>
        <taxon>Fabaceae</taxon>
        <taxon>Papilionoideae</taxon>
        <taxon>50 kb inversion clade</taxon>
        <taxon>NPAAA clade</taxon>
        <taxon>indigoferoid/millettioid clade</taxon>
        <taxon>Phaseoleae</taxon>
        <taxon>Mucuna</taxon>
    </lineage>
</organism>
<dbReference type="AlphaFoldDB" id="A0A371ESI9"/>
<feature type="non-terminal residue" evidence="1">
    <location>
        <position position="1"/>
    </location>
</feature>
<dbReference type="EMBL" id="QJKJ01012327">
    <property type="protein sequence ID" value="RDX68936.1"/>
    <property type="molecule type" value="Genomic_DNA"/>
</dbReference>
<protein>
    <submittedName>
        <fullName evidence="1">Uncharacterized protein</fullName>
    </submittedName>
</protein>
<sequence length="186" mass="21108">MIARTKIDVHAGTLSMEFGDTLHPTEDHSLFGIDLIDELVEEYFQLDSHSEDIDNFAERTDSIGCLRSTSEEEVDYAKSGEVHNLSDSMENNNDIADLDFEAELLEVLDQVCKHENLEYFIEAEVQVAKTKKLLSAQLETIFTTEYELAKGSRDQERTEVISAKKTIVKADRHVQMHAETIPAKED</sequence>
<evidence type="ECO:0000313" key="1">
    <source>
        <dbReference type="EMBL" id="RDX68936.1"/>
    </source>
</evidence>
<keyword evidence="2" id="KW-1185">Reference proteome</keyword>
<dbReference type="Proteomes" id="UP000257109">
    <property type="component" value="Unassembled WGS sequence"/>
</dbReference>
<evidence type="ECO:0000313" key="2">
    <source>
        <dbReference type="Proteomes" id="UP000257109"/>
    </source>
</evidence>
<name>A0A371ESI9_MUCPR</name>